<comment type="caution">
    <text evidence="2">The sequence shown here is derived from an EMBL/GenBank/DDBJ whole genome shotgun (WGS) entry which is preliminary data.</text>
</comment>
<dbReference type="AlphaFoldDB" id="A0A9W9F901"/>
<accession>A0A9W9F901</accession>
<keyword evidence="1" id="KW-0472">Membrane</keyword>
<dbReference type="OrthoDB" id="440553at2759"/>
<dbReference type="EMBL" id="JAPMSZ010000007">
    <property type="protein sequence ID" value="KAJ5095826.1"/>
    <property type="molecule type" value="Genomic_DNA"/>
</dbReference>
<evidence type="ECO:0000313" key="3">
    <source>
        <dbReference type="Proteomes" id="UP001141434"/>
    </source>
</evidence>
<organism evidence="2 3">
    <name type="scientific">Penicillium alfredii</name>
    <dbReference type="NCBI Taxonomy" id="1506179"/>
    <lineage>
        <taxon>Eukaryota</taxon>
        <taxon>Fungi</taxon>
        <taxon>Dikarya</taxon>
        <taxon>Ascomycota</taxon>
        <taxon>Pezizomycotina</taxon>
        <taxon>Eurotiomycetes</taxon>
        <taxon>Eurotiomycetidae</taxon>
        <taxon>Eurotiales</taxon>
        <taxon>Aspergillaceae</taxon>
        <taxon>Penicillium</taxon>
    </lineage>
</organism>
<gene>
    <name evidence="2" type="ORF">NUU61_005182</name>
</gene>
<dbReference type="GeneID" id="81394932"/>
<sequence length="88" mass="9401">MMTYLVDIFHEKSAGASASFNLARCLFAAGNTSFVVPLIDAVGVGLIFTICVAVQLLSLVGPLVQWRFAAALRENAARQEAQATESKL</sequence>
<keyword evidence="1" id="KW-1133">Transmembrane helix</keyword>
<name>A0A9W9F901_9EURO</name>
<dbReference type="RefSeq" id="XP_056511377.1">
    <property type="nucleotide sequence ID" value="XM_056655764.1"/>
</dbReference>
<feature type="transmembrane region" description="Helical" evidence="1">
    <location>
        <begin position="41"/>
        <end position="64"/>
    </location>
</feature>
<keyword evidence="1" id="KW-0812">Transmembrane</keyword>
<evidence type="ECO:0000256" key="1">
    <source>
        <dbReference type="SAM" id="Phobius"/>
    </source>
</evidence>
<proteinExistence type="predicted"/>
<keyword evidence="3" id="KW-1185">Reference proteome</keyword>
<dbReference type="SUPFAM" id="SSF103473">
    <property type="entry name" value="MFS general substrate transporter"/>
    <property type="match status" value="1"/>
</dbReference>
<dbReference type="Proteomes" id="UP001141434">
    <property type="component" value="Unassembled WGS sequence"/>
</dbReference>
<reference evidence="2" key="2">
    <citation type="journal article" date="2023" name="IMA Fungus">
        <title>Comparative genomic study of the Penicillium genus elucidates a diverse pangenome and 15 lateral gene transfer events.</title>
        <authorList>
            <person name="Petersen C."/>
            <person name="Sorensen T."/>
            <person name="Nielsen M.R."/>
            <person name="Sondergaard T.E."/>
            <person name="Sorensen J.L."/>
            <person name="Fitzpatrick D.A."/>
            <person name="Frisvad J.C."/>
            <person name="Nielsen K.L."/>
        </authorList>
    </citation>
    <scope>NUCLEOTIDE SEQUENCE</scope>
    <source>
        <strain evidence="2">IBT 34128</strain>
    </source>
</reference>
<dbReference type="InterPro" id="IPR036259">
    <property type="entry name" value="MFS_trans_sf"/>
</dbReference>
<reference evidence="2" key="1">
    <citation type="submission" date="2022-11" db="EMBL/GenBank/DDBJ databases">
        <authorList>
            <person name="Petersen C."/>
        </authorList>
    </citation>
    <scope>NUCLEOTIDE SEQUENCE</scope>
    <source>
        <strain evidence="2">IBT 34128</strain>
    </source>
</reference>
<evidence type="ECO:0000313" key="2">
    <source>
        <dbReference type="EMBL" id="KAJ5095826.1"/>
    </source>
</evidence>
<protein>
    <submittedName>
        <fullName evidence="2">Uncharacterized protein</fullName>
    </submittedName>
</protein>